<comment type="caution">
    <text evidence="1">The sequence shown here is derived from an EMBL/GenBank/DDBJ whole genome shotgun (WGS) entry which is preliminary data.</text>
</comment>
<dbReference type="EMBL" id="CAWUHB010000025">
    <property type="protein sequence ID" value="CAK7222665.1"/>
    <property type="molecule type" value="Genomic_DNA"/>
</dbReference>
<protein>
    <submittedName>
        <fullName evidence="1">Uncharacterized protein</fullName>
    </submittedName>
</protein>
<organism evidence="1 2">
    <name type="scientific">Sporothrix curviconia</name>
    <dbReference type="NCBI Taxonomy" id="1260050"/>
    <lineage>
        <taxon>Eukaryota</taxon>
        <taxon>Fungi</taxon>
        <taxon>Dikarya</taxon>
        <taxon>Ascomycota</taxon>
        <taxon>Pezizomycotina</taxon>
        <taxon>Sordariomycetes</taxon>
        <taxon>Sordariomycetidae</taxon>
        <taxon>Ophiostomatales</taxon>
        <taxon>Ophiostomataceae</taxon>
        <taxon>Sporothrix</taxon>
    </lineage>
</organism>
<evidence type="ECO:0000313" key="1">
    <source>
        <dbReference type="EMBL" id="CAK7222665.1"/>
    </source>
</evidence>
<name>A0ABP0BUI2_9PEZI</name>
<accession>A0ABP0BUI2</accession>
<reference evidence="1 2" key="1">
    <citation type="submission" date="2024-01" db="EMBL/GenBank/DDBJ databases">
        <authorList>
            <person name="Allen C."/>
            <person name="Tagirdzhanova G."/>
        </authorList>
    </citation>
    <scope>NUCLEOTIDE SEQUENCE [LARGE SCALE GENOMIC DNA]</scope>
</reference>
<proteinExistence type="predicted"/>
<keyword evidence="2" id="KW-1185">Reference proteome</keyword>
<sequence>MAPSTDYGDARGVVRAKITRLASLLRYAAVNPALFSFRTVDFGTTKDMVPKETQCVIYEPNSLGSHMYRLCTDAERLLIVLAQIHDLADNANRVRASSSSYSTPSAPTTLHGFSQLPAELRLLIWKQVPCPVPSRHYGPGAEDLWADARAGRDGPYGEYIVDLFTATLPATHLLEDWGAWRACVDSRKAMVLAYTEFYNQRATDGSEQPDDLDFAFSTRLPDAYYIRLTQFNDKGAWLQQEFHKLYARFRVPVETQFPPLTLVNSLFTPTMSDEWLAFMDHEDTVEDFAWCKTLYCQTAEVPMSSSIFASFINNSRR</sequence>
<gene>
    <name evidence="1" type="ORF">SCUCBS95973_004921</name>
</gene>
<evidence type="ECO:0000313" key="2">
    <source>
        <dbReference type="Proteomes" id="UP001642405"/>
    </source>
</evidence>
<dbReference type="Proteomes" id="UP001642405">
    <property type="component" value="Unassembled WGS sequence"/>
</dbReference>